<name>A0A9N8ET96_9STRA</name>
<evidence type="ECO:0000256" key="1">
    <source>
        <dbReference type="SAM" id="MobiDB-lite"/>
    </source>
</evidence>
<organism evidence="2 3">
    <name type="scientific">Seminavis robusta</name>
    <dbReference type="NCBI Taxonomy" id="568900"/>
    <lineage>
        <taxon>Eukaryota</taxon>
        <taxon>Sar</taxon>
        <taxon>Stramenopiles</taxon>
        <taxon>Ochrophyta</taxon>
        <taxon>Bacillariophyta</taxon>
        <taxon>Bacillariophyceae</taxon>
        <taxon>Bacillariophycidae</taxon>
        <taxon>Naviculales</taxon>
        <taxon>Naviculaceae</taxon>
        <taxon>Seminavis</taxon>
    </lineage>
</organism>
<keyword evidence="3" id="KW-1185">Reference proteome</keyword>
<proteinExistence type="predicted"/>
<feature type="region of interest" description="Disordered" evidence="1">
    <location>
        <begin position="1"/>
        <end position="70"/>
    </location>
</feature>
<dbReference type="Proteomes" id="UP001153069">
    <property type="component" value="Unassembled WGS sequence"/>
</dbReference>
<gene>
    <name evidence="2" type="ORF">SEMRO_1521_G279470.1</name>
</gene>
<dbReference type="AlphaFoldDB" id="A0A9N8ET96"/>
<sequence length="303" mass="33256">MTLMQLNAENPAAKMSTGTNGTNDIDLRKLMRRKTPATRRGMERGGSTRGLSTRGLSPTKPALKKSVNSTGALQRNKISFGGTETLVFEKEIGDQDHKNAVWFSDKEMKAIRKDIRSSVKKSEITRGLECHADTKETRFKRQQHRQGILNLHREQRRVGMENAETLHYLSRATSADDLNRALRLASMDSTQAFQEHLQTPKTCITRTSSGKALDNLRKTINVSKLTPYSANKSTSALSRLNRIGGPGGIGGSGNPLLMTSGNATFAPSKPMNRKEPNMLLEAMAKKGNPRTKRPTVNGVAAVA</sequence>
<accession>A0A9N8ET96</accession>
<protein>
    <submittedName>
        <fullName evidence="2">Uncharacterized protein</fullName>
    </submittedName>
</protein>
<reference evidence="2" key="1">
    <citation type="submission" date="2020-06" db="EMBL/GenBank/DDBJ databases">
        <authorList>
            <consortium name="Plant Systems Biology data submission"/>
        </authorList>
    </citation>
    <scope>NUCLEOTIDE SEQUENCE</scope>
    <source>
        <strain evidence="2">D6</strain>
    </source>
</reference>
<dbReference type="EMBL" id="CAICTM010001519">
    <property type="protein sequence ID" value="CAB9524315.1"/>
    <property type="molecule type" value="Genomic_DNA"/>
</dbReference>
<comment type="caution">
    <text evidence="2">The sequence shown here is derived from an EMBL/GenBank/DDBJ whole genome shotgun (WGS) entry which is preliminary data.</text>
</comment>
<evidence type="ECO:0000313" key="3">
    <source>
        <dbReference type="Proteomes" id="UP001153069"/>
    </source>
</evidence>
<evidence type="ECO:0000313" key="2">
    <source>
        <dbReference type="EMBL" id="CAB9524315.1"/>
    </source>
</evidence>